<accession>A0A1Y1YQX4</accession>
<feature type="transmembrane region" description="Helical" evidence="1">
    <location>
        <begin position="889"/>
        <end position="907"/>
    </location>
</feature>
<keyword evidence="1" id="KW-1133">Transmembrane helix</keyword>
<gene>
    <name evidence="3" type="ORF">LY90DRAFT_678734</name>
</gene>
<dbReference type="OrthoDB" id="2159603at2759"/>
<feature type="transmembrane region" description="Helical" evidence="1">
    <location>
        <begin position="1158"/>
        <end position="1177"/>
    </location>
</feature>
<dbReference type="SMART" id="SM00710">
    <property type="entry name" value="PbH1"/>
    <property type="match status" value="4"/>
</dbReference>
<dbReference type="PANTHER" id="PTHR11319">
    <property type="entry name" value="G PROTEIN-COUPLED RECEPTOR-RELATED"/>
    <property type="match status" value="1"/>
</dbReference>
<organism evidence="3 4">
    <name type="scientific">Neocallimastix californiae</name>
    <dbReference type="NCBI Taxonomy" id="1754190"/>
    <lineage>
        <taxon>Eukaryota</taxon>
        <taxon>Fungi</taxon>
        <taxon>Fungi incertae sedis</taxon>
        <taxon>Chytridiomycota</taxon>
        <taxon>Chytridiomycota incertae sedis</taxon>
        <taxon>Neocallimastigomycetes</taxon>
        <taxon>Neocallimastigales</taxon>
        <taxon>Neocallimastigaceae</taxon>
        <taxon>Neocallimastix</taxon>
    </lineage>
</organism>
<dbReference type="InterPro" id="IPR006626">
    <property type="entry name" value="PbH1"/>
</dbReference>
<dbReference type="EMBL" id="MCOG01000531">
    <property type="protein sequence ID" value="ORY00147.1"/>
    <property type="molecule type" value="Genomic_DNA"/>
</dbReference>
<dbReference type="InterPro" id="IPR000742">
    <property type="entry name" value="EGF"/>
</dbReference>
<evidence type="ECO:0000256" key="1">
    <source>
        <dbReference type="SAM" id="Phobius"/>
    </source>
</evidence>
<keyword evidence="4" id="KW-1185">Reference proteome</keyword>
<feature type="transmembrane region" description="Helical" evidence="1">
    <location>
        <begin position="919"/>
        <end position="941"/>
    </location>
</feature>
<reference evidence="3 4" key="1">
    <citation type="submission" date="2016-08" db="EMBL/GenBank/DDBJ databases">
        <title>A Parts List for Fungal Cellulosomes Revealed by Comparative Genomics.</title>
        <authorList>
            <consortium name="DOE Joint Genome Institute"/>
            <person name="Haitjema C.H."/>
            <person name="Gilmore S.P."/>
            <person name="Henske J.K."/>
            <person name="Solomon K.V."/>
            <person name="De Groot R."/>
            <person name="Kuo A."/>
            <person name="Mondo S.J."/>
            <person name="Salamov A.A."/>
            <person name="Labutti K."/>
            <person name="Zhao Z."/>
            <person name="Chiniquy J."/>
            <person name="Barry K."/>
            <person name="Brewer H.M."/>
            <person name="Purvine S.O."/>
            <person name="Wright A.T."/>
            <person name="Boxma B."/>
            <person name="Van Alen T."/>
            <person name="Hackstein J.H."/>
            <person name="Baker S.E."/>
            <person name="Grigoriev I.V."/>
            <person name="O'Malley M.A."/>
        </authorList>
    </citation>
    <scope>NUCLEOTIDE SEQUENCE [LARGE SCALE GENOMIC DNA]</scope>
    <source>
        <strain evidence="3 4">G1</strain>
    </source>
</reference>
<feature type="transmembrane region" description="Helical" evidence="1">
    <location>
        <begin position="1189"/>
        <end position="1209"/>
    </location>
</feature>
<proteinExistence type="predicted"/>
<evidence type="ECO:0000313" key="4">
    <source>
        <dbReference type="Proteomes" id="UP000193920"/>
    </source>
</evidence>
<feature type="transmembrane region" description="Helical" evidence="1">
    <location>
        <begin position="1126"/>
        <end position="1146"/>
    </location>
</feature>
<comment type="caution">
    <text evidence="3">The sequence shown here is derived from an EMBL/GenBank/DDBJ whole genome shotgun (WGS) entry which is preliminary data.</text>
</comment>
<sequence length="1285" mass="150077">MLFIYRYFISAFIFIIYFKNINTKVINIRNNESSFYNIFNIFNNLDTDLTINFVDSYYDMTKINFYKIYVNVNSNISFVGCSNGTVFDYKREKDKISLNIDFKGTKNKLVTIENIYFINFDPRGQNTFAMHFLMDNNDNKVIINNCTFQDNYYDLIFFNLISDNLSISEPQFIFNNCNFYNNKQKIIYTYHIIKNKNNDLYKCYAIKMVNCNFINNNGLFFIHFMRFICENCYFSKINQSQNTNENELPFTLLYTSASINFISFKNTTFEDINISKLPLIDSNGLILEIEDSRFSNCVTDNGYLISIKQQYNNQYVKIKNSIFINISTLFNGNLKLVSISNSIFKDLKIKNLLPTIASSKYTKFVIENTEFLIVHSHLISLSNSLFEEESEYSFTNVTFKNIITNSNALIKCNHNDISFTNVEVDNVICAGDSDDSSLILFNSEYTNNKILHLNNIKITNSKSNGSFIKIVGDTNIFVIENSIINNIISYGPIIENSSLMSKIIMSNNNFINNINNSKYNCGNIQFNNNLDISISTSNFSNNIIKSNGGAICIKNILYMKLNLTSNLFNYNSALNGGALFLKDGINNSNNNNRSDEISIENNMFYHNHAKNFGGAIYSEYSKLYLATTKNNTIINNSADNMGGGIFTPSSINKTMFNLNNLEIHNNTVNSYNNDYSSKPKYIKLKTYFNENRVNIITGDYLNINFILYDEYDNIMVDKAKLYSFITIKLLLKPKERNTIYNDDDILFNTTSKYYMKGNIGTFVNGECNFKNLRIFAKKDTYILIVKIENNVDNIDLLFEDIEINVSNCNENQIKFHYNHKNEDVYYCENPLCRASCPVDISAKCMPNPKITKSINNIDYNMCICLKGWKGDNCDEMVFVDYIKIKRTSLVLFIPIFIPVIYIIFIVYNRKQKIIRDIGYFRILYFSFGYIIYFISNLFIAYNDFPVCSLNFLFKHFGILSVLLIHYINIIMSLKLGLKKQNNSKFKFYEKGSNNNQSINLSKPSSQIYEKENHNEYNIRRNTINENSNTIRERDITFFNESNLLTESSLSYNNEIKTYHKKIKAVHSLFLELIYIYITFLFLIIFIIIYYTSINYRTNTNIKNNQNFQQSKNGYWYYKCSLEKPDLFLNLLYLISFVIILFLSNSFSNYECIFKFIQYIIYSNYIAVAMGPIINIINSITLKDQQNTKIIIDTILNTLCYLSIFVLNSWDKIYYILRKDGNNTNIYFIYKRHDLCLIHHSTTCGCKLNISKETFETNYNNYINLYKTCLKFHIVNIDRNISNMNN</sequence>
<feature type="domain" description="EGF-like" evidence="2">
    <location>
        <begin position="862"/>
        <end position="873"/>
    </location>
</feature>
<name>A0A1Y1YQX4_9FUNG</name>
<keyword evidence="1" id="KW-0812">Transmembrane</keyword>
<evidence type="ECO:0000259" key="2">
    <source>
        <dbReference type="PROSITE" id="PS01186"/>
    </source>
</evidence>
<feature type="transmembrane region" description="Helical" evidence="1">
    <location>
        <begin position="953"/>
        <end position="977"/>
    </location>
</feature>
<dbReference type="PROSITE" id="PS01186">
    <property type="entry name" value="EGF_2"/>
    <property type="match status" value="1"/>
</dbReference>
<feature type="transmembrane region" description="Helical" evidence="1">
    <location>
        <begin position="1068"/>
        <end position="1090"/>
    </location>
</feature>
<evidence type="ECO:0000313" key="3">
    <source>
        <dbReference type="EMBL" id="ORY00147.1"/>
    </source>
</evidence>
<keyword evidence="1" id="KW-0472">Membrane</keyword>
<dbReference type="PANTHER" id="PTHR11319:SF35">
    <property type="entry name" value="OUTER MEMBRANE PROTEIN PMPC-RELATED"/>
    <property type="match status" value="1"/>
</dbReference>
<dbReference type="Proteomes" id="UP000193920">
    <property type="component" value="Unassembled WGS sequence"/>
</dbReference>
<protein>
    <recommendedName>
        <fullName evidence="2">EGF-like domain-containing protein</fullName>
    </recommendedName>
</protein>